<accession>A0A3M6TC03</accession>
<evidence type="ECO:0000256" key="1">
    <source>
        <dbReference type="ARBA" id="ARBA00001936"/>
    </source>
</evidence>
<dbReference type="PROSITE" id="PS00107">
    <property type="entry name" value="PROTEIN_KINASE_ATP"/>
    <property type="match status" value="1"/>
</dbReference>
<evidence type="ECO:0000256" key="4">
    <source>
        <dbReference type="ARBA" id="ARBA00022679"/>
    </source>
</evidence>
<dbReference type="GO" id="GO:0007169">
    <property type="term" value="P:cell surface receptor protein tyrosine kinase signaling pathway"/>
    <property type="evidence" value="ECO:0007669"/>
    <property type="project" value="InterPro"/>
</dbReference>
<dbReference type="InterPro" id="IPR013783">
    <property type="entry name" value="Ig-like_fold"/>
</dbReference>
<dbReference type="EMBL" id="RCHS01003938">
    <property type="protein sequence ID" value="RMX38838.1"/>
    <property type="molecule type" value="Genomic_DNA"/>
</dbReference>
<keyword evidence="10 21" id="KW-0547">Nucleotide-binding</keyword>
<comment type="subcellular location">
    <subcellularLocation>
        <location evidence="2">Membrane</location>
        <topology evidence="2">Single-pass type I membrane protein</topology>
    </subcellularLocation>
</comment>
<dbReference type="InterPro" id="IPR008266">
    <property type="entry name" value="Tyr_kinase_AS"/>
</dbReference>
<evidence type="ECO:0000256" key="23">
    <source>
        <dbReference type="SAM" id="MobiDB-lite"/>
    </source>
</evidence>
<dbReference type="GO" id="GO:0043235">
    <property type="term" value="C:receptor complex"/>
    <property type="evidence" value="ECO:0007669"/>
    <property type="project" value="TreeGrafter"/>
</dbReference>
<feature type="compositionally biased region" description="Polar residues" evidence="23">
    <location>
        <begin position="717"/>
        <end position="744"/>
    </location>
</feature>
<evidence type="ECO:0000313" key="26">
    <source>
        <dbReference type="EMBL" id="RMX38838.1"/>
    </source>
</evidence>
<dbReference type="SMART" id="SM00219">
    <property type="entry name" value="TyrKc"/>
    <property type="match status" value="1"/>
</dbReference>
<dbReference type="InterPro" id="IPR020635">
    <property type="entry name" value="Tyr_kinase_cat_dom"/>
</dbReference>
<evidence type="ECO:0000256" key="5">
    <source>
        <dbReference type="ARBA" id="ARBA00022685"/>
    </source>
</evidence>
<dbReference type="GO" id="GO:0004714">
    <property type="term" value="F:transmembrane receptor protein tyrosine kinase activity"/>
    <property type="evidence" value="ECO:0007669"/>
    <property type="project" value="UniProtKB-EC"/>
</dbReference>
<dbReference type="Pfam" id="PF07714">
    <property type="entry name" value="PK_Tyr_Ser-Thr"/>
    <property type="match status" value="1"/>
</dbReference>
<dbReference type="Pfam" id="PF00757">
    <property type="entry name" value="Furin-like"/>
    <property type="match status" value="1"/>
</dbReference>
<dbReference type="FunFam" id="1.10.510.10:FF:000528">
    <property type="entry name" value="Tyrosine-protein kinase receptor"/>
    <property type="match status" value="1"/>
</dbReference>
<feature type="compositionally biased region" description="Low complexity" evidence="23">
    <location>
        <begin position="751"/>
        <end position="761"/>
    </location>
</feature>
<dbReference type="STRING" id="46731.A0A3M6TC03"/>
<dbReference type="PROSITE" id="PS00239">
    <property type="entry name" value="RECEPTOR_TYR_KIN_II"/>
    <property type="match status" value="1"/>
</dbReference>
<dbReference type="InterPro" id="IPR002011">
    <property type="entry name" value="Tyr_kinase_rcpt_2_CS"/>
</dbReference>
<evidence type="ECO:0000256" key="9">
    <source>
        <dbReference type="ARBA" id="ARBA00022737"/>
    </source>
</evidence>
<evidence type="ECO:0000256" key="21">
    <source>
        <dbReference type="PROSITE-ProRule" id="PRU10141"/>
    </source>
</evidence>
<keyword evidence="12 21" id="KW-0067">ATP-binding</keyword>
<dbReference type="InterPro" id="IPR001245">
    <property type="entry name" value="Ser-Thr/Tyr_kinase_cat_dom"/>
</dbReference>
<evidence type="ECO:0000256" key="18">
    <source>
        <dbReference type="ARBA" id="ARBA00023180"/>
    </source>
</evidence>
<dbReference type="OrthoDB" id="5809444at2759"/>
<evidence type="ECO:0000256" key="20">
    <source>
        <dbReference type="ARBA" id="ARBA00051243"/>
    </source>
</evidence>
<feature type="domain" description="Protein kinase" evidence="25">
    <location>
        <begin position="993"/>
        <end position="1270"/>
    </location>
</feature>
<keyword evidence="16" id="KW-1015">Disulfide bond</keyword>
<evidence type="ECO:0000256" key="10">
    <source>
        <dbReference type="ARBA" id="ARBA00022741"/>
    </source>
</evidence>
<dbReference type="InterPro" id="IPR036116">
    <property type="entry name" value="FN3_sf"/>
</dbReference>
<dbReference type="Gene3D" id="3.30.200.20">
    <property type="entry name" value="Phosphorylase Kinase, domain 1"/>
    <property type="match status" value="1"/>
</dbReference>
<comment type="similarity">
    <text evidence="22">Belongs to the protein kinase superfamily. Tyr protein kinase family. Insulin receptor subfamily.</text>
</comment>
<keyword evidence="8" id="KW-0732">Signal</keyword>
<dbReference type="SUPFAM" id="SSF56112">
    <property type="entry name" value="Protein kinase-like (PK-like)"/>
    <property type="match status" value="1"/>
</dbReference>
<organism evidence="26 27">
    <name type="scientific">Pocillopora damicornis</name>
    <name type="common">Cauliflower coral</name>
    <name type="synonym">Millepora damicornis</name>
    <dbReference type="NCBI Taxonomy" id="46731"/>
    <lineage>
        <taxon>Eukaryota</taxon>
        <taxon>Metazoa</taxon>
        <taxon>Cnidaria</taxon>
        <taxon>Anthozoa</taxon>
        <taxon>Hexacorallia</taxon>
        <taxon>Scleractinia</taxon>
        <taxon>Astrocoeniina</taxon>
        <taxon>Pocilloporidae</taxon>
        <taxon>Pocillopora</taxon>
    </lineage>
</organism>
<dbReference type="Gene3D" id="3.80.20.20">
    <property type="entry name" value="Receptor L-domain"/>
    <property type="match status" value="2"/>
</dbReference>
<dbReference type="Gene3D" id="2.60.40.10">
    <property type="entry name" value="Immunoglobulins"/>
    <property type="match status" value="2"/>
</dbReference>
<sequence length="1306" mass="145482">MSTFLMSHTTAGKVVLKISNEKCDGCEKLENCTTLEGSIQVQMVRKASDAVMKQLQFPKLTEITGHLLVSLMYGRRSLREIFPNLAVIRGRQVFLDYSLIIYQNDGLEEVNLPSLTTILRGGVRIEKNINLCYVETIRWKSIMRNTKVDEYTLVLNSNNNDCYDRCFQQKCTPPAGHGSLTNQYCWAPGAGSNADCQALCDMKCGDSGCVNGGLMGKSTSCCDKQCLGGCTKTNSPHHCYACRNFRMPKGECVEKCGPGLYEIDEFKCIDNCPDGYLKLGMKCAKVCPAGYKEGGNKSCLKCTTEKCPRGIGTQLEENLGQIEKVNGYIVIIESASLTSLNFFKNLREIRPRLIYNFLSRPPAMETDLYNERYALAIRDNPKLEALWPFQQNLTIIEGGIMVHLNPYLCPSQITPLINDILKWNRNDSNRVLDISDTTNGNAVACNVRKINVTVEEITLPRGCNPVCVKVEWDDAIINDDYRNVLFYTLSYREAPNRQITEYTDVDACSSDSGDIWTRIDHTVPPPEVNVSRGLITKRRKIERTIKKLKPYQLYAFQVEAVVLKNDGAKSDLVFVMTKESKPSQPVGLEANYLNSSALLVTWEPPLFPNGNITKYIVSYEISTYSAWKADLDWCSRQVFSNRLGGNNNGEGSTDNTPDGNCETNLTCTCDDKEEEKMKPEKQSALFAKEFQDILYKTLFTKTEDDNEPPTNKTVLATTAPTTGLNQPNCSNNAQNPMCQPTTAPSGKKTTKLSSTSVKPTSMRPTVPATKPNASLTVDGNVNKIPLTNLRHFSDYTITVCACTKVGCATGSSCATTKGMTNKNGSRQIIKIFLCIISATVSIIMGFPKGPKWSGAQSDSQPEFKCVSGKELKYQEKVEDGNYSAQVRAITSSGNGSWSNTVSFSYFIESQSTVPPIGEKDALSLGTIVGASLAASVVFVLACGFVVWYIARQRYKRYSDEQIPGVLYASVNPEYMTSTDVYIPDEWEFPREKIKLVRELGNGSFGMVYEGEAEDITPGDPMRRVAVKTVSENASIRDRVEFLQEASVMKQFCSNHVVRLLGVVSEGQPTLVIMELMELGDLKNFLRSRRPGEGTLPPPTLQELLQMAGEIADGMAYLAARKYVHRDLAARNCMVNADFTVKIGDFGMTRDIYETDYYRKGGKGLLPVRWMAPESLKDGVFTSYSDVWSFGVVMWEMATLAAQPYPGKSNEEVLKYVVDGGVMEKPEECPDRLYELMTLCWQFTTKARPTFVFLISVLENDLSEDFRHLSFYHTLPEDQLKGLLSSHYKHKNRAETTGSTNNVESAA</sequence>
<evidence type="ECO:0000256" key="19">
    <source>
        <dbReference type="ARBA" id="ARBA00023211"/>
    </source>
</evidence>
<keyword evidence="7" id="KW-0479">Metal-binding</keyword>
<keyword evidence="13 24" id="KW-1133">Transmembrane helix</keyword>
<keyword evidence="14 24" id="KW-0472">Membrane</keyword>
<comment type="caution">
    <text evidence="26">The sequence shown here is derived from an EMBL/GenBank/DDBJ whole genome shotgun (WGS) entry which is preliminary data.</text>
</comment>
<dbReference type="CDD" id="cd00063">
    <property type="entry name" value="FN3"/>
    <property type="match status" value="1"/>
</dbReference>
<dbReference type="InterPro" id="IPR000494">
    <property type="entry name" value="Rcpt_L-dom"/>
</dbReference>
<dbReference type="CDD" id="cd05032">
    <property type="entry name" value="PTKc_InsR_like"/>
    <property type="match status" value="1"/>
</dbReference>
<evidence type="ECO:0000256" key="8">
    <source>
        <dbReference type="ARBA" id="ARBA00022729"/>
    </source>
</evidence>
<dbReference type="PANTHER" id="PTHR24416:SF525">
    <property type="entry name" value="INSULIN-LIKE RECEPTOR"/>
    <property type="match status" value="1"/>
</dbReference>
<keyword evidence="3 22" id="KW-0597">Phosphoprotein</keyword>
<dbReference type="PANTHER" id="PTHR24416">
    <property type="entry name" value="TYROSINE-PROTEIN KINASE RECEPTOR"/>
    <property type="match status" value="1"/>
</dbReference>
<keyword evidence="15" id="KW-0829">Tyrosine-protein kinase</keyword>
<dbReference type="PROSITE" id="PS00109">
    <property type="entry name" value="PROTEIN_KINASE_TYR"/>
    <property type="match status" value="1"/>
</dbReference>
<dbReference type="SUPFAM" id="SSF52058">
    <property type="entry name" value="L domain-like"/>
    <property type="match status" value="2"/>
</dbReference>
<evidence type="ECO:0000256" key="14">
    <source>
        <dbReference type="ARBA" id="ARBA00023136"/>
    </source>
</evidence>
<keyword evidence="17 22" id="KW-0675">Receptor</keyword>
<proteinExistence type="inferred from homology"/>
<dbReference type="SUPFAM" id="SSF57184">
    <property type="entry name" value="Growth factor receptor domain"/>
    <property type="match status" value="1"/>
</dbReference>
<evidence type="ECO:0000256" key="11">
    <source>
        <dbReference type="ARBA" id="ARBA00022777"/>
    </source>
</evidence>
<dbReference type="SMART" id="SM00060">
    <property type="entry name" value="FN3"/>
    <property type="match status" value="2"/>
</dbReference>
<keyword evidence="18" id="KW-0325">Glycoprotein</keyword>
<dbReference type="SUPFAM" id="SSF49265">
    <property type="entry name" value="Fibronectin type III"/>
    <property type="match status" value="1"/>
</dbReference>
<dbReference type="GO" id="GO:0046872">
    <property type="term" value="F:metal ion binding"/>
    <property type="evidence" value="ECO:0007669"/>
    <property type="project" value="UniProtKB-KW"/>
</dbReference>
<evidence type="ECO:0000256" key="13">
    <source>
        <dbReference type="ARBA" id="ARBA00022989"/>
    </source>
</evidence>
<dbReference type="InterPro" id="IPR011009">
    <property type="entry name" value="Kinase-like_dom_sf"/>
</dbReference>
<dbReference type="PROSITE" id="PS50011">
    <property type="entry name" value="PROTEIN_KINASE_DOM"/>
    <property type="match status" value="1"/>
</dbReference>
<dbReference type="InterPro" id="IPR006212">
    <property type="entry name" value="Furin_repeat"/>
</dbReference>
<dbReference type="FunFam" id="3.30.200.20:FF:000026">
    <property type="entry name" value="Tyrosine-protein kinase receptor"/>
    <property type="match status" value="1"/>
</dbReference>
<dbReference type="PRINTS" id="PR00109">
    <property type="entry name" value="TYRKINASE"/>
</dbReference>
<dbReference type="GO" id="GO:0005524">
    <property type="term" value="F:ATP binding"/>
    <property type="evidence" value="ECO:0007669"/>
    <property type="project" value="UniProtKB-UniRule"/>
</dbReference>
<evidence type="ECO:0000256" key="3">
    <source>
        <dbReference type="ARBA" id="ARBA00022553"/>
    </source>
</evidence>
<keyword evidence="6 22" id="KW-0812">Transmembrane</keyword>
<dbReference type="InterPro" id="IPR050122">
    <property type="entry name" value="RTK"/>
</dbReference>
<evidence type="ECO:0000256" key="12">
    <source>
        <dbReference type="ARBA" id="ARBA00022840"/>
    </source>
</evidence>
<dbReference type="InterPro" id="IPR000719">
    <property type="entry name" value="Prot_kinase_dom"/>
</dbReference>
<dbReference type="InterPro" id="IPR009030">
    <property type="entry name" value="Growth_fac_rcpt_cys_sf"/>
</dbReference>
<reference evidence="26 27" key="1">
    <citation type="journal article" date="2018" name="Sci. Rep.">
        <title>Comparative analysis of the Pocillopora damicornis genome highlights role of immune system in coral evolution.</title>
        <authorList>
            <person name="Cunning R."/>
            <person name="Bay R.A."/>
            <person name="Gillette P."/>
            <person name="Baker A.C."/>
            <person name="Traylor-Knowles N."/>
        </authorList>
    </citation>
    <scope>NUCLEOTIDE SEQUENCE [LARGE SCALE GENOMIC DNA]</scope>
    <source>
        <strain evidence="26">RSMAS</strain>
        <tissue evidence="26">Whole animal</tissue>
    </source>
</reference>
<feature type="transmembrane region" description="Helical" evidence="24">
    <location>
        <begin position="927"/>
        <end position="950"/>
    </location>
</feature>
<dbReference type="Proteomes" id="UP000275408">
    <property type="component" value="Unassembled WGS sequence"/>
</dbReference>
<feature type="region of interest" description="Disordered" evidence="23">
    <location>
        <begin position="717"/>
        <end position="773"/>
    </location>
</feature>
<evidence type="ECO:0000256" key="16">
    <source>
        <dbReference type="ARBA" id="ARBA00023157"/>
    </source>
</evidence>
<evidence type="ECO:0000256" key="24">
    <source>
        <dbReference type="SAM" id="Phobius"/>
    </source>
</evidence>
<keyword evidence="11" id="KW-0418">Kinase</keyword>
<dbReference type="SMART" id="SM00261">
    <property type="entry name" value="FU"/>
    <property type="match status" value="1"/>
</dbReference>
<evidence type="ECO:0000256" key="2">
    <source>
        <dbReference type="ARBA" id="ARBA00004479"/>
    </source>
</evidence>
<dbReference type="Gene3D" id="1.10.510.10">
    <property type="entry name" value="Transferase(Phosphotransferase) domain 1"/>
    <property type="match status" value="1"/>
</dbReference>
<evidence type="ECO:0000256" key="17">
    <source>
        <dbReference type="ARBA" id="ARBA00023170"/>
    </source>
</evidence>
<evidence type="ECO:0000259" key="25">
    <source>
        <dbReference type="PROSITE" id="PS50011"/>
    </source>
</evidence>
<dbReference type="InterPro" id="IPR006211">
    <property type="entry name" value="Furin-like_Cys-rich_dom"/>
</dbReference>
<dbReference type="InterPro" id="IPR036941">
    <property type="entry name" value="Rcpt_L-dom_sf"/>
</dbReference>
<dbReference type="InterPro" id="IPR017441">
    <property type="entry name" value="Protein_kinase_ATP_BS"/>
</dbReference>
<dbReference type="GO" id="GO:0005886">
    <property type="term" value="C:plasma membrane"/>
    <property type="evidence" value="ECO:0007669"/>
    <property type="project" value="TreeGrafter"/>
</dbReference>
<protein>
    <recommendedName>
        <fullName evidence="22">Tyrosine-protein kinase receptor</fullName>
        <ecNumber evidence="22">2.7.10.1</ecNumber>
    </recommendedName>
</protein>
<evidence type="ECO:0000256" key="7">
    <source>
        <dbReference type="ARBA" id="ARBA00022723"/>
    </source>
</evidence>
<name>A0A3M6TC03_POCDA</name>
<keyword evidence="5" id="KW-0165">Cleavage on pair of basic residues</keyword>
<evidence type="ECO:0000256" key="6">
    <source>
        <dbReference type="ARBA" id="ARBA00022692"/>
    </source>
</evidence>
<comment type="catalytic activity">
    <reaction evidence="20 22">
        <text>L-tyrosyl-[protein] + ATP = O-phospho-L-tyrosyl-[protein] + ADP + H(+)</text>
        <dbReference type="Rhea" id="RHEA:10596"/>
        <dbReference type="Rhea" id="RHEA-COMP:10136"/>
        <dbReference type="Rhea" id="RHEA-COMP:20101"/>
        <dbReference type="ChEBI" id="CHEBI:15378"/>
        <dbReference type="ChEBI" id="CHEBI:30616"/>
        <dbReference type="ChEBI" id="CHEBI:46858"/>
        <dbReference type="ChEBI" id="CHEBI:61978"/>
        <dbReference type="ChEBI" id="CHEBI:456216"/>
        <dbReference type="EC" id="2.7.10.1"/>
    </reaction>
</comment>
<evidence type="ECO:0000313" key="27">
    <source>
        <dbReference type="Proteomes" id="UP000275408"/>
    </source>
</evidence>
<dbReference type="EC" id="2.7.10.1" evidence="22"/>
<gene>
    <name evidence="26" type="ORF">pdam_00013976</name>
</gene>
<dbReference type="InterPro" id="IPR003961">
    <property type="entry name" value="FN3_dom"/>
</dbReference>
<dbReference type="Pfam" id="PF01030">
    <property type="entry name" value="Recep_L_domain"/>
    <property type="match status" value="2"/>
</dbReference>
<keyword evidence="19" id="KW-0464">Manganese</keyword>
<keyword evidence="27" id="KW-1185">Reference proteome</keyword>
<evidence type="ECO:0000256" key="15">
    <source>
        <dbReference type="ARBA" id="ARBA00023137"/>
    </source>
</evidence>
<evidence type="ECO:0000256" key="22">
    <source>
        <dbReference type="RuleBase" id="RU000312"/>
    </source>
</evidence>
<feature type="binding site" evidence="21">
    <location>
        <position position="1027"/>
    </location>
    <ligand>
        <name>ATP</name>
        <dbReference type="ChEBI" id="CHEBI:30616"/>
    </ligand>
</feature>
<keyword evidence="9" id="KW-0677">Repeat</keyword>
<comment type="cofactor">
    <cofactor evidence="1">
        <name>Mn(2+)</name>
        <dbReference type="ChEBI" id="CHEBI:29035"/>
    </cofactor>
</comment>
<keyword evidence="4" id="KW-0808">Transferase</keyword>